<comment type="caution">
    <text evidence="2">The sequence shown here is derived from an EMBL/GenBank/DDBJ whole genome shotgun (WGS) entry which is preliminary data.</text>
</comment>
<dbReference type="PANTHER" id="PTHR37616:SF1">
    <property type="entry name" value="BZIP TRANSCRIPTION FACTOR"/>
    <property type="match status" value="1"/>
</dbReference>
<dbReference type="EMBL" id="LXQA010088957">
    <property type="protein sequence ID" value="MCI13619.1"/>
    <property type="molecule type" value="Genomic_DNA"/>
</dbReference>
<reference evidence="2 3" key="1">
    <citation type="journal article" date="2018" name="Front. Plant Sci.">
        <title>Red Clover (Trifolium pratense) and Zigzag Clover (T. medium) - A Picture of Genomic Similarities and Differences.</title>
        <authorList>
            <person name="Dluhosova J."/>
            <person name="Istvanek J."/>
            <person name="Nedelnik J."/>
            <person name="Repkova J."/>
        </authorList>
    </citation>
    <scope>NUCLEOTIDE SEQUENCE [LARGE SCALE GENOMIC DNA]</scope>
    <source>
        <strain evidence="3">cv. 10/8</strain>
        <tissue evidence="2">Leaf</tissue>
    </source>
</reference>
<feature type="region of interest" description="Disordered" evidence="1">
    <location>
        <begin position="72"/>
        <end position="94"/>
    </location>
</feature>
<evidence type="ECO:0000256" key="1">
    <source>
        <dbReference type="SAM" id="MobiDB-lite"/>
    </source>
</evidence>
<evidence type="ECO:0000313" key="2">
    <source>
        <dbReference type="EMBL" id="MCI13619.1"/>
    </source>
</evidence>
<feature type="non-terminal residue" evidence="2">
    <location>
        <position position="1"/>
    </location>
</feature>
<protein>
    <submittedName>
        <fullName evidence="2">Transcription factor bZIP38</fullName>
    </submittedName>
</protein>
<organism evidence="2 3">
    <name type="scientific">Trifolium medium</name>
    <dbReference type="NCBI Taxonomy" id="97028"/>
    <lineage>
        <taxon>Eukaryota</taxon>
        <taxon>Viridiplantae</taxon>
        <taxon>Streptophyta</taxon>
        <taxon>Embryophyta</taxon>
        <taxon>Tracheophyta</taxon>
        <taxon>Spermatophyta</taxon>
        <taxon>Magnoliopsida</taxon>
        <taxon>eudicotyledons</taxon>
        <taxon>Gunneridae</taxon>
        <taxon>Pentapetalae</taxon>
        <taxon>rosids</taxon>
        <taxon>fabids</taxon>
        <taxon>Fabales</taxon>
        <taxon>Fabaceae</taxon>
        <taxon>Papilionoideae</taxon>
        <taxon>50 kb inversion clade</taxon>
        <taxon>NPAAA clade</taxon>
        <taxon>Hologalegina</taxon>
        <taxon>IRL clade</taxon>
        <taxon>Trifolieae</taxon>
        <taxon>Trifolium</taxon>
    </lineage>
</organism>
<keyword evidence="3" id="KW-1185">Reference proteome</keyword>
<sequence length="105" mass="11371">DKLVKIDGNLIIHSIMASEKAMASQDAQVKKEKSGTGLVIPKDSALAIPEVGRNRGHHPNVYRVSAEQRAIGSGSAKTLKDHMKSSATDGKMQQWFREGIAGEYP</sequence>
<evidence type="ECO:0000313" key="3">
    <source>
        <dbReference type="Proteomes" id="UP000265520"/>
    </source>
</evidence>
<name>A0A392PQ66_9FABA</name>
<dbReference type="Proteomes" id="UP000265520">
    <property type="component" value="Unassembled WGS sequence"/>
</dbReference>
<proteinExistence type="predicted"/>
<accession>A0A392PQ66</accession>
<dbReference type="PANTHER" id="PTHR37616">
    <property type="entry name" value="BZIP TRANSCRIPTION FACTOR 60-LIKE"/>
    <property type="match status" value="1"/>
</dbReference>
<dbReference type="AlphaFoldDB" id="A0A392PQ66"/>